<feature type="domain" description="Thiamine pyrophosphate enzyme central" evidence="10">
    <location>
        <begin position="193"/>
        <end position="328"/>
    </location>
</feature>
<dbReference type="Pfam" id="PF02776">
    <property type="entry name" value="TPP_enzyme_N"/>
    <property type="match status" value="1"/>
</dbReference>
<keyword evidence="9 13" id="KW-0808">Transferase</keyword>
<feature type="domain" description="Thiamine pyrophosphate enzyme TPP-binding" evidence="11">
    <location>
        <begin position="384"/>
        <end position="531"/>
    </location>
</feature>
<evidence type="ECO:0000256" key="7">
    <source>
        <dbReference type="ARBA" id="ARBA00023304"/>
    </source>
</evidence>
<dbReference type="GO" id="GO:0000287">
    <property type="term" value="F:magnesium ion binding"/>
    <property type="evidence" value="ECO:0007669"/>
    <property type="project" value="UniProtKB-UniRule"/>
</dbReference>
<keyword evidence="9" id="KW-0460">Magnesium</keyword>
<dbReference type="InterPro" id="IPR045229">
    <property type="entry name" value="TPP_enz"/>
</dbReference>
<evidence type="ECO:0000256" key="8">
    <source>
        <dbReference type="ARBA" id="ARBA00048670"/>
    </source>
</evidence>
<comment type="pathway">
    <text evidence="2 9">Amino-acid biosynthesis; L-valine biosynthesis; L-valine from pyruvate: step 1/4.</text>
</comment>
<dbReference type="Gene3D" id="3.40.50.970">
    <property type="match status" value="2"/>
</dbReference>
<organism evidence="13 14">
    <name type="scientific">Caproicibacterium argilliputei</name>
    <dbReference type="NCBI Taxonomy" id="3030016"/>
    <lineage>
        <taxon>Bacteria</taxon>
        <taxon>Bacillati</taxon>
        <taxon>Bacillota</taxon>
        <taxon>Clostridia</taxon>
        <taxon>Eubacteriales</taxon>
        <taxon>Oscillospiraceae</taxon>
        <taxon>Caproicibacterium</taxon>
    </lineage>
</organism>
<dbReference type="EMBL" id="CP135996">
    <property type="protein sequence ID" value="WOC33694.1"/>
    <property type="molecule type" value="Genomic_DNA"/>
</dbReference>
<keyword evidence="6 9" id="KW-0786">Thiamine pyrophosphate</keyword>
<reference evidence="13 14" key="1">
    <citation type="submission" date="2024-06" db="EMBL/GenBank/DDBJ databases">
        <title>Caproicibacterium argilliputei sp. nov, a novel caproic acid producing anaerobic bacterium isolated from pit mud.</title>
        <authorList>
            <person name="Xia S."/>
        </authorList>
    </citation>
    <scope>NUCLEOTIDE SEQUENCE [LARGE SCALE GENOMIC DNA]</scope>
    <source>
        <strain evidence="13 14">ZCY20-5</strain>
    </source>
</reference>
<dbReference type="PANTHER" id="PTHR18968">
    <property type="entry name" value="THIAMINE PYROPHOSPHATE ENZYMES"/>
    <property type="match status" value="1"/>
</dbReference>
<dbReference type="InterPro" id="IPR012001">
    <property type="entry name" value="Thiamin_PyroP_enz_TPP-bd_dom"/>
</dbReference>
<dbReference type="InterPro" id="IPR029035">
    <property type="entry name" value="DHS-like_NAD/FAD-binding_dom"/>
</dbReference>
<dbReference type="NCBIfam" id="TIGR00118">
    <property type="entry name" value="acolac_lg"/>
    <property type="match status" value="1"/>
</dbReference>
<accession>A0AA97DBA1</accession>
<evidence type="ECO:0000256" key="2">
    <source>
        <dbReference type="ARBA" id="ARBA00005025"/>
    </source>
</evidence>
<dbReference type="CDD" id="cd07035">
    <property type="entry name" value="TPP_PYR_POX_like"/>
    <property type="match status" value="1"/>
</dbReference>
<comment type="cofactor">
    <cofactor evidence="9">
        <name>thiamine diphosphate</name>
        <dbReference type="ChEBI" id="CHEBI:58937"/>
    </cofactor>
    <text evidence="9">Binds 1 thiamine pyrophosphate per subunit.</text>
</comment>
<evidence type="ECO:0000256" key="1">
    <source>
        <dbReference type="ARBA" id="ARBA00004974"/>
    </source>
</evidence>
<keyword evidence="14" id="KW-1185">Reference proteome</keyword>
<dbReference type="Pfam" id="PF02775">
    <property type="entry name" value="TPP_enzyme_C"/>
    <property type="match status" value="1"/>
</dbReference>
<comment type="cofactor">
    <cofactor evidence="9">
        <name>Mg(2+)</name>
        <dbReference type="ChEBI" id="CHEBI:18420"/>
    </cofactor>
    <text evidence="9">Binds 1 Mg(2+) ion per subunit.</text>
</comment>
<keyword evidence="9" id="KW-0479">Metal-binding</keyword>
<keyword evidence="5 9" id="KW-0028">Amino-acid biosynthesis</keyword>
<comment type="catalytic activity">
    <reaction evidence="8 9">
        <text>2 pyruvate + H(+) = (2S)-2-acetolactate + CO2</text>
        <dbReference type="Rhea" id="RHEA:25249"/>
        <dbReference type="ChEBI" id="CHEBI:15361"/>
        <dbReference type="ChEBI" id="CHEBI:15378"/>
        <dbReference type="ChEBI" id="CHEBI:16526"/>
        <dbReference type="ChEBI" id="CHEBI:58476"/>
        <dbReference type="EC" id="2.2.1.6"/>
    </reaction>
</comment>
<dbReference type="GO" id="GO:0003984">
    <property type="term" value="F:acetolactate synthase activity"/>
    <property type="evidence" value="ECO:0007669"/>
    <property type="project" value="UniProtKB-EC"/>
</dbReference>
<comment type="pathway">
    <text evidence="1 9">Amino-acid biosynthesis; L-isoleucine biosynthesis; L-isoleucine from 2-oxobutanoate: step 1/4.</text>
</comment>
<evidence type="ECO:0000259" key="10">
    <source>
        <dbReference type="Pfam" id="PF00205"/>
    </source>
</evidence>
<dbReference type="GO" id="GO:0050660">
    <property type="term" value="F:flavin adenine dinucleotide binding"/>
    <property type="evidence" value="ECO:0007669"/>
    <property type="project" value="InterPro"/>
</dbReference>
<dbReference type="AlphaFoldDB" id="A0AA97DBA1"/>
<dbReference type="PANTHER" id="PTHR18968:SF13">
    <property type="entry name" value="ACETOLACTATE SYNTHASE CATALYTIC SUBUNIT, MITOCHONDRIAL"/>
    <property type="match status" value="1"/>
</dbReference>
<dbReference type="FunFam" id="3.40.50.970:FF:000007">
    <property type="entry name" value="Acetolactate synthase"/>
    <property type="match status" value="1"/>
</dbReference>
<dbReference type="EC" id="2.2.1.6" evidence="4 9"/>
<evidence type="ECO:0000256" key="5">
    <source>
        <dbReference type="ARBA" id="ARBA00022605"/>
    </source>
</evidence>
<evidence type="ECO:0000256" key="4">
    <source>
        <dbReference type="ARBA" id="ARBA00013145"/>
    </source>
</evidence>
<evidence type="ECO:0000259" key="11">
    <source>
        <dbReference type="Pfam" id="PF02775"/>
    </source>
</evidence>
<dbReference type="InterPro" id="IPR029061">
    <property type="entry name" value="THDP-binding"/>
</dbReference>
<dbReference type="Proteomes" id="UP001300604">
    <property type="component" value="Chromosome"/>
</dbReference>
<sequence>MLASGAEIMVKCLENEDVHLIFGYPGAAICPFYDCLLPSSVRHVLVREEQNAAHMASGYARSCGKVGVCVVTSGPGATNLITGIATAYMDSIPLVIISGQVNSWLLGRDVFQEADITGACESFTKHSYLVKDAADLPRIFKEAFHIASTGRPGPVLIDVPTDVQNQEVKTWKYPESASIRGYKPRTQGHALQVKKALKAISEAERPILCCGGGVVLSNAREEMIAFAKKSGIPVCATMMGIGVMPMDSDYYMGMIGMHGRSSANLTMQQADLVILCGARVGDRAVSAPQQIAEKAKIIHIDIDPAEIGKNMPVDIPIVGDIRQVLRSLTEQVTDTVPEAWKQKVLDYKNQFPPRGEPREDFVEPRVFMRDLSTMMEEKAILAADVGQNQIWAARNFNVKEGRFLTSGGLGTMGYAVPAAIGAKLAKPKRQVVAVCGDGSFQMSMCELGTLIQNQADVKIIIMQNQTLGMVKEFQDRLYGGRYIGTSLQGGAPDFVKLAGSYGIRASFACSNAQAKRQAKEMLSYDGPYILVCRVDPSTPTI</sequence>
<dbReference type="InterPro" id="IPR012000">
    <property type="entry name" value="Thiamin_PyroP_enz_cen_dom"/>
</dbReference>
<gene>
    <name evidence="13" type="primary">ilvB</name>
    <name evidence="13" type="ORF">PXC00_13540</name>
</gene>
<keyword evidence="7 9" id="KW-0100">Branched-chain amino acid biosynthesis</keyword>
<evidence type="ECO:0000256" key="9">
    <source>
        <dbReference type="RuleBase" id="RU003591"/>
    </source>
</evidence>
<dbReference type="SUPFAM" id="SSF52518">
    <property type="entry name" value="Thiamin diphosphate-binding fold (THDP-binding)"/>
    <property type="match status" value="2"/>
</dbReference>
<dbReference type="InterPro" id="IPR011766">
    <property type="entry name" value="TPP_enzyme_TPP-bd"/>
</dbReference>
<dbReference type="InterPro" id="IPR012846">
    <property type="entry name" value="Acetolactate_synth_lsu"/>
</dbReference>
<dbReference type="KEGG" id="carl:PXC00_13540"/>
<dbReference type="FunFam" id="3.40.50.1220:FF:000008">
    <property type="entry name" value="Acetolactate synthase"/>
    <property type="match status" value="1"/>
</dbReference>
<evidence type="ECO:0000313" key="14">
    <source>
        <dbReference type="Proteomes" id="UP001300604"/>
    </source>
</evidence>
<evidence type="ECO:0000313" key="13">
    <source>
        <dbReference type="EMBL" id="WOC33694.1"/>
    </source>
</evidence>
<dbReference type="GO" id="GO:0009097">
    <property type="term" value="P:isoleucine biosynthetic process"/>
    <property type="evidence" value="ECO:0007669"/>
    <property type="project" value="TreeGrafter"/>
</dbReference>
<comment type="similarity">
    <text evidence="3 9">Belongs to the TPP enzyme family.</text>
</comment>
<evidence type="ECO:0000256" key="6">
    <source>
        <dbReference type="ARBA" id="ARBA00023052"/>
    </source>
</evidence>
<dbReference type="GO" id="GO:0030976">
    <property type="term" value="F:thiamine pyrophosphate binding"/>
    <property type="evidence" value="ECO:0007669"/>
    <property type="project" value="UniProtKB-UniRule"/>
</dbReference>
<evidence type="ECO:0000259" key="12">
    <source>
        <dbReference type="Pfam" id="PF02776"/>
    </source>
</evidence>
<dbReference type="SUPFAM" id="SSF52467">
    <property type="entry name" value="DHS-like NAD/FAD-binding domain"/>
    <property type="match status" value="1"/>
</dbReference>
<dbReference type="GO" id="GO:0009099">
    <property type="term" value="P:L-valine biosynthetic process"/>
    <property type="evidence" value="ECO:0007669"/>
    <property type="project" value="TreeGrafter"/>
</dbReference>
<dbReference type="PROSITE" id="PS00187">
    <property type="entry name" value="TPP_ENZYMES"/>
    <property type="match status" value="1"/>
</dbReference>
<dbReference type="Gene3D" id="3.40.50.1220">
    <property type="entry name" value="TPP-binding domain"/>
    <property type="match status" value="1"/>
</dbReference>
<reference evidence="14" key="3">
    <citation type="submission" date="2024-06" db="EMBL/GenBank/DDBJ databases">
        <authorList>
            <person name="Zeng C."/>
        </authorList>
    </citation>
    <scope>NUCLEOTIDE SEQUENCE [LARGE SCALE GENOMIC DNA]</scope>
    <source>
        <strain evidence="14">ZCY20-5</strain>
    </source>
</reference>
<proteinExistence type="inferred from homology"/>
<dbReference type="InterPro" id="IPR000399">
    <property type="entry name" value="TPP-bd_CS"/>
</dbReference>
<dbReference type="Pfam" id="PF00205">
    <property type="entry name" value="TPP_enzyme_M"/>
    <property type="match status" value="1"/>
</dbReference>
<feature type="domain" description="Thiamine pyrophosphate enzyme N-terminal TPP-binding" evidence="12">
    <location>
        <begin position="5"/>
        <end position="116"/>
    </location>
</feature>
<name>A0AA97DBA1_9FIRM</name>
<evidence type="ECO:0000256" key="3">
    <source>
        <dbReference type="ARBA" id="ARBA00007812"/>
    </source>
</evidence>
<protein>
    <recommendedName>
        <fullName evidence="4 9">Acetolactate synthase</fullName>
        <ecNumber evidence="4 9">2.2.1.6</ecNumber>
    </recommendedName>
</protein>
<reference evidence="14" key="2">
    <citation type="submission" date="2024-06" db="EMBL/GenBank/DDBJ databases">
        <title>Caproicibacterium argilliputei sp. nov, a novel caproic acid producing anaerobic bacterium isolated from pit mud.</title>
        <authorList>
            <person name="Zeng C."/>
        </authorList>
    </citation>
    <scope>NUCLEOTIDE SEQUENCE [LARGE SCALE GENOMIC DNA]</scope>
    <source>
        <strain evidence="14">ZCY20-5</strain>
    </source>
</reference>
<dbReference type="GO" id="GO:0005948">
    <property type="term" value="C:acetolactate synthase complex"/>
    <property type="evidence" value="ECO:0007669"/>
    <property type="project" value="TreeGrafter"/>
</dbReference>